<evidence type="ECO:0000259" key="3">
    <source>
        <dbReference type="PROSITE" id="PS51186"/>
    </source>
</evidence>
<organism evidence="4 5">
    <name type="scientific">Actinocatenispora thailandica</name>
    <dbReference type="NCBI Taxonomy" id="227318"/>
    <lineage>
        <taxon>Bacteria</taxon>
        <taxon>Bacillati</taxon>
        <taxon>Actinomycetota</taxon>
        <taxon>Actinomycetes</taxon>
        <taxon>Micromonosporales</taxon>
        <taxon>Micromonosporaceae</taxon>
        <taxon>Actinocatenispora</taxon>
    </lineage>
</organism>
<gene>
    <name evidence="4" type="ORF">Athai_52950</name>
</gene>
<name>A0A7R7HZ12_9ACTN</name>
<dbReference type="InterPro" id="IPR000182">
    <property type="entry name" value="GNAT_dom"/>
</dbReference>
<evidence type="ECO:0000313" key="5">
    <source>
        <dbReference type="Proteomes" id="UP000611640"/>
    </source>
</evidence>
<feature type="domain" description="N-acetyltransferase" evidence="3">
    <location>
        <begin position="3"/>
        <end position="167"/>
    </location>
</feature>
<dbReference type="PANTHER" id="PTHR43877:SF2">
    <property type="entry name" value="AMINOALKYLPHOSPHONATE N-ACETYLTRANSFERASE-RELATED"/>
    <property type="match status" value="1"/>
</dbReference>
<keyword evidence="2" id="KW-0012">Acyltransferase</keyword>
<dbReference type="AlphaFoldDB" id="A0A7R7HZ12"/>
<accession>A0A7R7HZ12</accession>
<dbReference type="PANTHER" id="PTHR43877">
    <property type="entry name" value="AMINOALKYLPHOSPHONATE N-ACETYLTRANSFERASE-RELATED-RELATED"/>
    <property type="match status" value="1"/>
</dbReference>
<dbReference type="EMBL" id="AP023355">
    <property type="protein sequence ID" value="BCJ37792.1"/>
    <property type="molecule type" value="Genomic_DNA"/>
</dbReference>
<keyword evidence="1" id="KW-0808">Transferase</keyword>
<dbReference type="Pfam" id="PF00583">
    <property type="entry name" value="Acetyltransf_1"/>
    <property type="match status" value="1"/>
</dbReference>
<keyword evidence="5" id="KW-1185">Reference proteome</keyword>
<evidence type="ECO:0000256" key="1">
    <source>
        <dbReference type="ARBA" id="ARBA00022679"/>
    </source>
</evidence>
<evidence type="ECO:0000256" key="2">
    <source>
        <dbReference type="ARBA" id="ARBA00023315"/>
    </source>
</evidence>
<dbReference type="InterPro" id="IPR050832">
    <property type="entry name" value="Bact_Acetyltransf"/>
</dbReference>
<protein>
    <recommendedName>
        <fullName evidence="3">N-acetyltransferase domain-containing protein</fullName>
    </recommendedName>
</protein>
<reference evidence="4 5" key="1">
    <citation type="submission" date="2020-08" db="EMBL/GenBank/DDBJ databases">
        <title>Whole genome shotgun sequence of Actinocatenispora thailandica NBRC 105041.</title>
        <authorList>
            <person name="Komaki H."/>
            <person name="Tamura T."/>
        </authorList>
    </citation>
    <scope>NUCLEOTIDE SEQUENCE [LARGE SCALE GENOMIC DNA]</scope>
    <source>
        <strain evidence="4 5">NBRC 105041</strain>
    </source>
</reference>
<dbReference type="Proteomes" id="UP000611640">
    <property type="component" value="Chromosome"/>
</dbReference>
<dbReference type="KEGG" id="atl:Athai_52950"/>
<evidence type="ECO:0000313" key="4">
    <source>
        <dbReference type="EMBL" id="BCJ37792.1"/>
    </source>
</evidence>
<dbReference type="SUPFAM" id="SSF55729">
    <property type="entry name" value="Acyl-CoA N-acyltransferases (Nat)"/>
    <property type="match status" value="1"/>
</dbReference>
<dbReference type="InterPro" id="IPR016181">
    <property type="entry name" value="Acyl_CoA_acyltransferase"/>
</dbReference>
<dbReference type="GO" id="GO:0016747">
    <property type="term" value="F:acyltransferase activity, transferring groups other than amino-acyl groups"/>
    <property type="evidence" value="ECO:0007669"/>
    <property type="project" value="InterPro"/>
</dbReference>
<proteinExistence type="predicted"/>
<sequence length="170" mass="18068">MTVLTRSAGPADVPALVELRCSNAEHHVRLGPAAHRVPDRDSVRRYFERRLSDGPDDLLLVAETAGTTAGMAEVVLRPEPPDHQILVPRRTAEVHTVVLDSHRGLGVGRALLAAAEQTATGRGVEVLLAVVFAPNRDAVGFYTSAGFGPHGTLLAKTLPGPREQPTPPCP</sequence>
<dbReference type="CDD" id="cd04301">
    <property type="entry name" value="NAT_SF"/>
    <property type="match status" value="1"/>
</dbReference>
<dbReference type="PROSITE" id="PS51186">
    <property type="entry name" value="GNAT"/>
    <property type="match status" value="1"/>
</dbReference>
<dbReference type="Gene3D" id="3.40.630.30">
    <property type="match status" value="1"/>
</dbReference>
<dbReference type="RefSeq" id="WP_203963951.1">
    <property type="nucleotide sequence ID" value="NZ_AP023355.1"/>
</dbReference>